<evidence type="ECO:0000313" key="1">
    <source>
        <dbReference type="EMBL" id="MFC5591936.1"/>
    </source>
</evidence>
<dbReference type="Proteomes" id="UP001596109">
    <property type="component" value="Unassembled WGS sequence"/>
</dbReference>
<name>A0ABW0TSX3_9BACL</name>
<protein>
    <submittedName>
        <fullName evidence="1">Fur-regulated basic protein FbpA</fullName>
    </submittedName>
</protein>
<keyword evidence="2" id="KW-1185">Reference proteome</keyword>
<organism evidence="1 2">
    <name type="scientific">Sporosarcina soli</name>
    <dbReference type="NCBI Taxonomy" id="334736"/>
    <lineage>
        <taxon>Bacteria</taxon>
        <taxon>Bacillati</taxon>
        <taxon>Bacillota</taxon>
        <taxon>Bacilli</taxon>
        <taxon>Bacillales</taxon>
        <taxon>Caryophanaceae</taxon>
        <taxon>Sporosarcina</taxon>
    </lineage>
</organism>
<proteinExistence type="predicted"/>
<dbReference type="EMBL" id="JBHSNO010000022">
    <property type="protein sequence ID" value="MFC5591936.1"/>
    <property type="molecule type" value="Genomic_DNA"/>
</dbReference>
<dbReference type="RefSeq" id="WP_381440396.1">
    <property type="nucleotide sequence ID" value="NZ_JBHSNO010000022.1"/>
</dbReference>
<gene>
    <name evidence="1" type="ORF">ACFPRA_23965</name>
</gene>
<comment type="caution">
    <text evidence="1">The sequence shown here is derived from an EMBL/GenBank/DDBJ whole genome shotgun (WGS) entry which is preliminary data.</text>
</comment>
<accession>A0ABW0TSX3</accession>
<evidence type="ECO:0000313" key="2">
    <source>
        <dbReference type="Proteomes" id="UP001596109"/>
    </source>
</evidence>
<dbReference type="InterPro" id="IPR025072">
    <property type="entry name" value="Fur_reg_FbpA"/>
</dbReference>
<dbReference type="Pfam" id="PF13076">
    <property type="entry name" value="Fur_reg_FbpA"/>
    <property type="match status" value="1"/>
</dbReference>
<sequence>MKKQEETPMEVKKEKIIQKLVNKGVYKLEGKQLYELPLYSLMKAYTIRMD</sequence>
<reference evidence="2" key="1">
    <citation type="journal article" date="2019" name="Int. J. Syst. Evol. Microbiol.">
        <title>The Global Catalogue of Microorganisms (GCM) 10K type strain sequencing project: providing services to taxonomists for standard genome sequencing and annotation.</title>
        <authorList>
            <consortium name="The Broad Institute Genomics Platform"/>
            <consortium name="The Broad Institute Genome Sequencing Center for Infectious Disease"/>
            <person name="Wu L."/>
            <person name="Ma J."/>
        </authorList>
    </citation>
    <scope>NUCLEOTIDE SEQUENCE [LARGE SCALE GENOMIC DNA]</scope>
    <source>
        <strain evidence="2">CGMCC 4.1434</strain>
    </source>
</reference>